<dbReference type="InterPro" id="IPR000209">
    <property type="entry name" value="Peptidase_S8/S53_dom"/>
</dbReference>
<keyword evidence="11" id="KW-1185">Reference proteome</keyword>
<evidence type="ECO:0000256" key="8">
    <source>
        <dbReference type="SAM" id="SignalP"/>
    </source>
</evidence>
<dbReference type="PANTHER" id="PTHR43806">
    <property type="entry name" value="PEPTIDASE S8"/>
    <property type="match status" value="1"/>
</dbReference>
<dbReference type="Gene3D" id="3.40.50.200">
    <property type="entry name" value="Peptidase S8/S53 domain"/>
    <property type="match status" value="1"/>
</dbReference>
<dbReference type="PANTHER" id="PTHR43806:SF11">
    <property type="entry name" value="CEREVISIN-RELATED"/>
    <property type="match status" value="1"/>
</dbReference>
<dbReference type="PROSITE" id="PS00137">
    <property type="entry name" value="SUBTILASE_HIS"/>
    <property type="match status" value="1"/>
</dbReference>
<accession>A0ABU7LNH3</accession>
<dbReference type="Proteomes" id="UP001354971">
    <property type="component" value="Unassembled WGS sequence"/>
</dbReference>
<evidence type="ECO:0000313" key="11">
    <source>
        <dbReference type="Proteomes" id="UP001354971"/>
    </source>
</evidence>
<dbReference type="PROSITE" id="PS51892">
    <property type="entry name" value="SUBTILASE"/>
    <property type="match status" value="1"/>
</dbReference>
<evidence type="ECO:0000256" key="4">
    <source>
        <dbReference type="ARBA" id="ARBA00022825"/>
    </source>
</evidence>
<dbReference type="EMBL" id="JAZDRP010000002">
    <property type="protein sequence ID" value="MEE2525452.1"/>
    <property type="molecule type" value="Genomic_DNA"/>
</dbReference>
<feature type="active site" description="Charge relay system" evidence="5">
    <location>
        <position position="413"/>
    </location>
</feature>
<reference evidence="10 11" key="1">
    <citation type="submission" date="2024-01" db="EMBL/GenBank/DDBJ databases">
        <title>Hyphobacterium bacterium isolated from marine sediment.</title>
        <authorList>
            <person name="Zhao S."/>
        </authorList>
    </citation>
    <scope>NUCLEOTIDE SEQUENCE [LARGE SCALE GENOMIC DNA]</scope>
    <source>
        <strain evidence="11">HN65</strain>
    </source>
</reference>
<feature type="domain" description="Peptidase S8/S53" evidence="9">
    <location>
        <begin position="159"/>
        <end position="446"/>
    </location>
</feature>
<dbReference type="PRINTS" id="PR00723">
    <property type="entry name" value="SUBTILISIN"/>
</dbReference>
<feature type="region of interest" description="Disordered" evidence="7">
    <location>
        <begin position="207"/>
        <end position="228"/>
    </location>
</feature>
<keyword evidence="4 5" id="KW-0720">Serine protease</keyword>
<protein>
    <submittedName>
        <fullName evidence="10">S8 family serine peptidase</fullName>
    </submittedName>
</protein>
<feature type="signal peptide" evidence="8">
    <location>
        <begin position="1"/>
        <end position="21"/>
    </location>
</feature>
<comment type="similarity">
    <text evidence="1 5 6">Belongs to the peptidase S8 family.</text>
</comment>
<dbReference type="InterPro" id="IPR022398">
    <property type="entry name" value="Peptidase_S8_His-AS"/>
</dbReference>
<dbReference type="SUPFAM" id="SSF52743">
    <property type="entry name" value="Subtilisin-like"/>
    <property type="match status" value="1"/>
</dbReference>
<dbReference type="PROSITE" id="PS00136">
    <property type="entry name" value="SUBTILASE_ASP"/>
    <property type="match status" value="1"/>
</dbReference>
<evidence type="ECO:0000256" key="6">
    <source>
        <dbReference type="RuleBase" id="RU003355"/>
    </source>
</evidence>
<evidence type="ECO:0000256" key="7">
    <source>
        <dbReference type="SAM" id="MobiDB-lite"/>
    </source>
</evidence>
<keyword evidence="2 5" id="KW-0645">Protease</keyword>
<keyword evidence="3 5" id="KW-0378">Hydrolase</keyword>
<feature type="active site" description="Charge relay system" evidence="5">
    <location>
        <position position="168"/>
    </location>
</feature>
<evidence type="ECO:0000256" key="1">
    <source>
        <dbReference type="ARBA" id="ARBA00011073"/>
    </source>
</evidence>
<dbReference type="RefSeq" id="WP_330198115.1">
    <property type="nucleotide sequence ID" value="NZ_JAZDRP010000002.1"/>
</dbReference>
<evidence type="ECO:0000256" key="5">
    <source>
        <dbReference type="PROSITE-ProRule" id="PRU01240"/>
    </source>
</evidence>
<sequence length="1135" mass="118622">MLRVILLSLVLGVFLTPAATAQTLNITPDLQEALQEQPRVRVFVFFDIPQLARDGGDGFDLESQIAQMDASRDAIIERSLGVSPDMMAGQPLTLQQPGLMYEYSYVPAAAMYLSAAEIDSMLRDPAVSRIELDRVSYPLLDTSVDLVGARNLHTAGLTGSGVSVAILDSGVDHQHPMFAGRIVGSACFSGSDPANQTTSFCPNGTHVDTSSPQAGDNCEDLEDDPENGGQNCHHGTHVAGIAAGADFENPDIPGQFIRGVAPGANIVAVNVFSRQRNGNITTFDSDQAAALEWLYNNRNAFSLASINMSLGGSQYRHACRNANVAPWIRMLRSAGVATVIASGNARFRDRVGTPSCIAEAITVGSTTDTDELSLFSNSGYPIDLLAPGSAILSAFPRVGDTGPARAQNLDGTSMASPHVAGAFALLRAAHPDASVDMIENALEATGRVITAQRYGIEAPRIQVDAAHAQLTIAGNGALGNLSVSPIQPFDPVVSQASPITRFGQVHTLRNTGNTPLNWTISSHAGWIRFSQASPGSENSLGNAVEVLGGRLEPGASTTVFVLANATGMNPGAYQSRYQISTQASTDTLSLAARMTVLPAAANDNFSDAAELALGANEFLIDSTTATTEAGEGNHGVAGTGATVWYRWTANYSGLVGFVLSNPNFDPVIAVYTGNSIGALSPEQSQGDTGVAPGTGAPIHVRVFESSAGETYHIAVAGQSATGGEGLATLRPILQPENDMMANATVLTGSRGHIAGTTYGATTDPNEPVLGIQGQNLTRFGHSVWFRWTAPMSGPVWFGPTLGTQQTVLVIFDSDLNAIQAGLNGPAPFNATAGQTYLIFVDGPEEAVFDLPWAMTGQPAHRLVASVLPTVRTGQVGQPTTAFATVINPAGPGVAGENCRIDPPFGFNGDWTYQTTDPATNTPTGQPNTPVTIPPGGAQTFILSLTPSTIQPSKPSTILRPIFRCDTVVAAGSVADLNTLRFSADDFRNVDIAAVAATIGNSGAVEVPLNGGSAFSMALRNVGLDGENLQMLYLVNGRSAHNAEGTPEPISAQMPLRVLACETNPATGQCLAPPSQMRPQFSLANGQVRTFSFFVQGQGIDVANAPDANRITVFVTDADDDVFGGTSVAVRTVPDP</sequence>
<comment type="caution">
    <text evidence="10">The sequence shown here is derived from an EMBL/GenBank/DDBJ whole genome shotgun (WGS) entry which is preliminary data.</text>
</comment>
<dbReference type="InterPro" id="IPR050131">
    <property type="entry name" value="Peptidase_S8_subtilisin-like"/>
</dbReference>
<dbReference type="InterPro" id="IPR015500">
    <property type="entry name" value="Peptidase_S8_subtilisin-rel"/>
</dbReference>
<gene>
    <name evidence="10" type="ORF">V0U79_03665</name>
</gene>
<evidence type="ECO:0000256" key="3">
    <source>
        <dbReference type="ARBA" id="ARBA00022801"/>
    </source>
</evidence>
<evidence type="ECO:0000259" key="9">
    <source>
        <dbReference type="Pfam" id="PF00082"/>
    </source>
</evidence>
<dbReference type="InterPro" id="IPR023827">
    <property type="entry name" value="Peptidase_S8_Asp-AS"/>
</dbReference>
<feature type="compositionally biased region" description="Acidic residues" evidence="7">
    <location>
        <begin position="217"/>
        <end position="226"/>
    </location>
</feature>
<organism evidence="10 11">
    <name type="scientific">Hyphobacterium lacteum</name>
    <dbReference type="NCBI Taxonomy" id="3116575"/>
    <lineage>
        <taxon>Bacteria</taxon>
        <taxon>Pseudomonadati</taxon>
        <taxon>Pseudomonadota</taxon>
        <taxon>Alphaproteobacteria</taxon>
        <taxon>Maricaulales</taxon>
        <taxon>Maricaulaceae</taxon>
        <taxon>Hyphobacterium</taxon>
    </lineage>
</organism>
<dbReference type="Pfam" id="PF00082">
    <property type="entry name" value="Peptidase_S8"/>
    <property type="match status" value="1"/>
</dbReference>
<dbReference type="InterPro" id="IPR023828">
    <property type="entry name" value="Peptidase_S8_Ser-AS"/>
</dbReference>
<dbReference type="PROSITE" id="PS00138">
    <property type="entry name" value="SUBTILASE_SER"/>
    <property type="match status" value="1"/>
</dbReference>
<feature type="active site" description="Charge relay system" evidence="5">
    <location>
        <position position="234"/>
    </location>
</feature>
<proteinExistence type="inferred from homology"/>
<name>A0ABU7LNH3_9PROT</name>
<feature type="chain" id="PRO_5046394644" evidence="8">
    <location>
        <begin position="22"/>
        <end position="1135"/>
    </location>
</feature>
<dbReference type="InterPro" id="IPR036852">
    <property type="entry name" value="Peptidase_S8/S53_dom_sf"/>
</dbReference>
<keyword evidence="8" id="KW-0732">Signal</keyword>
<evidence type="ECO:0000256" key="2">
    <source>
        <dbReference type="ARBA" id="ARBA00022670"/>
    </source>
</evidence>
<evidence type="ECO:0000313" key="10">
    <source>
        <dbReference type="EMBL" id="MEE2525452.1"/>
    </source>
</evidence>